<keyword evidence="3" id="KW-1185">Reference proteome</keyword>
<gene>
    <name evidence="2" type="ORF">BDP27DRAFT_1526535</name>
</gene>
<reference evidence="2" key="1">
    <citation type="submission" date="2020-11" db="EMBL/GenBank/DDBJ databases">
        <authorList>
            <consortium name="DOE Joint Genome Institute"/>
            <person name="Ahrendt S."/>
            <person name="Riley R."/>
            <person name="Andreopoulos W."/>
            <person name="Labutti K."/>
            <person name="Pangilinan J."/>
            <person name="Ruiz-Duenas F.J."/>
            <person name="Barrasa J.M."/>
            <person name="Sanchez-Garcia M."/>
            <person name="Camarero S."/>
            <person name="Miyauchi S."/>
            <person name="Serrano A."/>
            <person name="Linde D."/>
            <person name="Babiker R."/>
            <person name="Drula E."/>
            <person name="Ayuso-Fernandez I."/>
            <person name="Pacheco R."/>
            <person name="Padilla G."/>
            <person name="Ferreira P."/>
            <person name="Barriuso J."/>
            <person name="Kellner H."/>
            <person name="Castanera R."/>
            <person name="Alfaro M."/>
            <person name="Ramirez L."/>
            <person name="Pisabarro A.G."/>
            <person name="Kuo A."/>
            <person name="Tritt A."/>
            <person name="Lipzen A."/>
            <person name="He G."/>
            <person name="Yan M."/>
            <person name="Ng V."/>
            <person name="Cullen D."/>
            <person name="Martin F."/>
            <person name="Rosso M.-N."/>
            <person name="Henrissat B."/>
            <person name="Hibbett D."/>
            <person name="Martinez A.T."/>
            <person name="Grigoriev I.V."/>
        </authorList>
    </citation>
    <scope>NUCLEOTIDE SEQUENCE</scope>
    <source>
        <strain evidence="2">AH 40177</strain>
    </source>
</reference>
<sequence>KLYQLLHTFPSFLKSFFVPYSHCSVRYRLTRLGPYLGHTSDYSHAYTLVQSRPTSAPLPFRPRLHDLVSYILVSLLVSSLLLLPCPTLPLLIRYLTPTHSFNRSRLMSWRPRILSLLQKLTKPGLSIGTITQRSHLLLVIE</sequence>
<evidence type="ECO:0000313" key="3">
    <source>
        <dbReference type="Proteomes" id="UP000772434"/>
    </source>
</evidence>
<proteinExistence type="predicted"/>
<keyword evidence="1" id="KW-0472">Membrane</keyword>
<comment type="caution">
    <text evidence="2">The sequence shown here is derived from an EMBL/GenBank/DDBJ whole genome shotgun (WGS) entry which is preliminary data.</text>
</comment>
<keyword evidence="1" id="KW-0812">Transmembrane</keyword>
<dbReference type="Proteomes" id="UP000772434">
    <property type="component" value="Unassembled WGS sequence"/>
</dbReference>
<keyword evidence="1" id="KW-1133">Transmembrane helix</keyword>
<evidence type="ECO:0000313" key="2">
    <source>
        <dbReference type="EMBL" id="KAF9076469.1"/>
    </source>
</evidence>
<protein>
    <submittedName>
        <fullName evidence="2">Uncharacterized protein</fullName>
    </submittedName>
</protein>
<name>A0A9P5Q196_9AGAR</name>
<organism evidence="2 3">
    <name type="scientific">Rhodocollybia butyracea</name>
    <dbReference type="NCBI Taxonomy" id="206335"/>
    <lineage>
        <taxon>Eukaryota</taxon>
        <taxon>Fungi</taxon>
        <taxon>Dikarya</taxon>
        <taxon>Basidiomycota</taxon>
        <taxon>Agaricomycotina</taxon>
        <taxon>Agaricomycetes</taxon>
        <taxon>Agaricomycetidae</taxon>
        <taxon>Agaricales</taxon>
        <taxon>Marasmiineae</taxon>
        <taxon>Omphalotaceae</taxon>
        <taxon>Rhodocollybia</taxon>
    </lineage>
</organism>
<evidence type="ECO:0000256" key="1">
    <source>
        <dbReference type="SAM" id="Phobius"/>
    </source>
</evidence>
<feature type="non-terminal residue" evidence="2">
    <location>
        <position position="141"/>
    </location>
</feature>
<accession>A0A9P5Q196</accession>
<feature type="transmembrane region" description="Helical" evidence="1">
    <location>
        <begin position="67"/>
        <end position="95"/>
    </location>
</feature>
<dbReference type="AlphaFoldDB" id="A0A9P5Q196"/>
<dbReference type="EMBL" id="JADNRY010000006">
    <property type="protein sequence ID" value="KAF9076469.1"/>
    <property type="molecule type" value="Genomic_DNA"/>
</dbReference>